<feature type="region of interest" description="Disordered" evidence="2">
    <location>
        <begin position="726"/>
        <end position="779"/>
    </location>
</feature>
<dbReference type="VEuPathDB" id="CryptoDB:Cvel_3270"/>
<dbReference type="InterPro" id="IPR046351">
    <property type="entry name" value="UTP4"/>
</dbReference>
<dbReference type="PANTHER" id="PTHR44163">
    <property type="entry name" value="U3 SMALL NUCLEOLAR RNA-ASSOCIATED PROTEIN 4 HOMOLOG"/>
    <property type="match status" value="1"/>
</dbReference>
<organism evidence="3">
    <name type="scientific">Chromera velia CCMP2878</name>
    <dbReference type="NCBI Taxonomy" id="1169474"/>
    <lineage>
        <taxon>Eukaryota</taxon>
        <taxon>Sar</taxon>
        <taxon>Alveolata</taxon>
        <taxon>Colpodellida</taxon>
        <taxon>Chromeraceae</taxon>
        <taxon>Chromera</taxon>
    </lineage>
</organism>
<gene>
    <name evidence="3" type="ORF">Cvel_3270</name>
</gene>
<feature type="compositionally biased region" description="Basic and acidic residues" evidence="2">
    <location>
        <begin position="447"/>
        <end position="458"/>
    </location>
</feature>
<dbReference type="SUPFAM" id="SSF50969">
    <property type="entry name" value="YVTN repeat-like/Quinoprotein amine dehydrogenase"/>
    <property type="match status" value="1"/>
</dbReference>
<dbReference type="Gene3D" id="2.130.10.10">
    <property type="entry name" value="YVTN repeat-like/Quinoprotein amine dehydrogenase"/>
    <property type="match status" value="2"/>
</dbReference>
<dbReference type="GO" id="GO:0000462">
    <property type="term" value="P:maturation of SSU-rRNA from tricistronic rRNA transcript (SSU-rRNA, 5.8S rRNA, LSU-rRNA)"/>
    <property type="evidence" value="ECO:0007669"/>
    <property type="project" value="InterPro"/>
</dbReference>
<feature type="compositionally biased region" description="Acidic residues" evidence="2">
    <location>
        <begin position="900"/>
        <end position="914"/>
    </location>
</feature>
<feature type="region of interest" description="Disordered" evidence="2">
    <location>
        <begin position="141"/>
        <end position="162"/>
    </location>
</feature>
<dbReference type="SMART" id="SM00320">
    <property type="entry name" value="WD40"/>
    <property type="match status" value="6"/>
</dbReference>
<dbReference type="InterPro" id="IPR001680">
    <property type="entry name" value="WD40_rpt"/>
</dbReference>
<feature type="repeat" description="WD" evidence="1">
    <location>
        <begin position="248"/>
        <end position="270"/>
    </location>
</feature>
<feature type="region of interest" description="Disordered" evidence="2">
    <location>
        <begin position="198"/>
        <end position="229"/>
    </location>
</feature>
<dbReference type="EMBL" id="CDMZ01000319">
    <property type="protein sequence ID" value="CEM11713.1"/>
    <property type="molecule type" value="Genomic_DNA"/>
</dbReference>
<proteinExistence type="predicted"/>
<name>A0A0G4FF65_9ALVE</name>
<sequence>MHAFRCRFHEWSPEAIECLAYSPDRKWLALARGNGDIEIYSGSKGHHFQTIRAHSESTRRSLLWAEDPLRKGKDPNFSLEGYALFSISLDGEVAHWDLRALSKKGLYKCPGGTVYSGVISPSGKSLALACEDGTVRYLKRTGGDGDDGEGDSDLVLDPTRGGNARKHTSRLVSLCFHGEATIVAGSTQGRLVRLTEGKSGQTTQQIFGHGPQRQQQEGPRGPGDREAEEGEGDLVIWAVCSLSPLDWVASGDSSGTISIWDLRTNTLLQNFPQTHRADVLCLQSVFSESFEDEEDTGASDGNWKSMGVGPNPKPLQMRIYSSGADGRLSVLSFVDATGNPNEGFVILSRKTIPSAHELNSVAATDKFCMAGGTEGKLMSFKVTSQGFGWKPISLMLPPSVLGDSLETCVPERLLLTTRPTSFHLWYMQPPKSAEGIKGRVATALQKRAEKRNGREAGRGGKRSRRAREDDAIAEGPSCSVPVQLCELLLEEHGGLRGASLSPEGTAVAVVLSPDGIVNGISEAGGGLRLFSLDLEEVELKKEADERGAGKGNLSVSMGSRGFLEFYSVKFVSKDVLVVGCRRRGRQGASLYSVAFFKTQLEADTKPGKGKAKGALSLLESFDDHSSPVDLLVLSGDRRTVLALEAGGGVRAYGFKEETEEMGEEEEGRWGVQLELPRMPLGEKGDGKIACATLDKDGRRAAVVSSEGLFYVFDLKKGSFEKKFAGGLEGETEEGGGGLLESIKRLSGKRGRGGEVRGEDGGGTATQTSASSSRAKQPFAALPRGSIPPLEVPMEVGLLSADVLLVVSQTAAVAVVAASSGKGKKKGGTEDKGKNVAASSPLLFYRVRTQPFSPDANLTLAVRLLPAGVFAFSDTSGRERVTRVPPFVVWDRSADRGQSAESEEEVEEEEGDDDPVWGLGESAPVSKRSRKDQPSDQTETETQGPHDAVLSRVTSAFEAAGSSRTLCMFEVSRRYMLEHLPGAIKSKRYGQM</sequence>
<accession>A0A0G4FF65</accession>
<dbReference type="GO" id="GO:0003723">
    <property type="term" value="F:RNA binding"/>
    <property type="evidence" value="ECO:0007669"/>
    <property type="project" value="TreeGrafter"/>
</dbReference>
<evidence type="ECO:0000313" key="3">
    <source>
        <dbReference type="EMBL" id="CEM11713.1"/>
    </source>
</evidence>
<dbReference type="InterPro" id="IPR011044">
    <property type="entry name" value="Quino_amine_DH_bsu"/>
</dbReference>
<dbReference type="GO" id="GO:0030686">
    <property type="term" value="C:90S preribosome"/>
    <property type="evidence" value="ECO:0007669"/>
    <property type="project" value="InterPro"/>
</dbReference>
<feature type="compositionally biased region" description="Acidic residues" evidence="2">
    <location>
        <begin position="144"/>
        <end position="154"/>
    </location>
</feature>
<protein>
    <submittedName>
        <fullName evidence="3">Uncharacterized protein</fullName>
    </submittedName>
</protein>
<dbReference type="AlphaFoldDB" id="A0A0G4FF65"/>
<dbReference type="PROSITE" id="PS50082">
    <property type="entry name" value="WD_REPEATS_2"/>
    <property type="match status" value="1"/>
</dbReference>
<feature type="compositionally biased region" description="Low complexity" evidence="2">
    <location>
        <begin position="764"/>
        <end position="774"/>
    </location>
</feature>
<reference evidence="3" key="1">
    <citation type="submission" date="2014-11" db="EMBL/GenBank/DDBJ databases">
        <authorList>
            <person name="Otto D Thomas"/>
            <person name="Naeem Raeece"/>
        </authorList>
    </citation>
    <scope>NUCLEOTIDE SEQUENCE</scope>
</reference>
<dbReference type="GO" id="GO:0034455">
    <property type="term" value="C:t-UTP complex"/>
    <property type="evidence" value="ECO:0007669"/>
    <property type="project" value="TreeGrafter"/>
</dbReference>
<evidence type="ECO:0000256" key="2">
    <source>
        <dbReference type="SAM" id="MobiDB-lite"/>
    </source>
</evidence>
<dbReference type="SUPFAM" id="SSF50978">
    <property type="entry name" value="WD40 repeat-like"/>
    <property type="match status" value="1"/>
</dbReference>
<feature type="region of interest" description="Disordered" evidence="2">
    <location>
        <begin position="893"/>
        <end position="946"/>
    </location>
</feature>
<keyword evidence="1" id="KW-0853">WD repeat</keyword>
<evidence type="ECO:0000256" key="1">
    <source>
        <dbReference type="PROSITE-ProRule" id="PRU00221"/>
    </source>
</evidence>
<dbReference type="InterPro" id="IPR015943">
    <property type="entry name" value="WD40/YVTN_repeat-like_dom_sf"/>
</dbReference>
<dbReference type="InterPro" id="IPR036322">
    <property type="entry name" value="WD40_repeat_dom_sf"/>
</dbReference>
<dbReference type="PANTHER" id="PTHR44163:SF1">
    <property type="entry name" value="U3 SMALL NUCLEOLAR RNA-ASSOCIATED PROTEIN 4 HOMOLOG"/>
    <property type="match status" value="1"/>
</dbReference>
<feature type="compositionally biased region" description="Low complexity" evidence="2">
    <location>
        <begin position="210"/>
        <end position="219"/>
    </location>
</feature>
<dbReference type="GO" id="GO:0032040">
    <property type="term" value="C:small-subunit processome"/>
    <property type="evidence" value="ECO:0007669"/>
    <property type="project" value="TreeGrafter"/>
</dbReference>
<feature type="region of interest" description="Disordered" evidence="2">
    <location>
        <begin position="447"/>
        <end position="471"/>
    </location>
</feature>